<keyword evidence="4" id="KW-0694">RNA-binding</keyword>
<dbReference type="GO" id="GO:0001680">
    <property type="term" value="P:tRNA 3'-terminal CCA addition"/>
    <property type="evidence" value="ECO:0007669"/>
    <property type="project" value="UniProtKB-ARBA"/>
</dbReference>
<dbReference type="EMBL" id="JBAMMX010000017">
    <property type="protein sequence ID" value="KAK6924566.1"/>
    <property type="molecule type" value="Genomic_DNA"/>
</dbReference>
<dbReference type="PANTHER" id="PTHR43051">
    <property type="entry name" value="POLYNUCLEOTIDE ADENYLYLTRANSFERASE FAMILY PROTEIN"/>
    <property type="match status" value="1"/>
</dbReference>
<dbReference type="Proteomes" id="UP001370490">
    <property type="component" value="Unassembled WGS sequence"/>
</dbReference>
<dbReference type="InterPro" id="IPR002646">
    <property type="entry name" value="PolA_pol_head_dom"/>
</dbReference>
<dbReference type="Gene3D" id="3.30.460.10">
    <property type="entry name" value="Beta Polymerase, domain 2"/>
    <property type="match status" value="1"/>
</dbReference>
<dbReference type="GO" id="GO:0016779">
    <property type="term" value="F:nucleotidyltransferase activity"/>
    <property type="evidence" value="ECO:0007669"/>
    <property type="project" value="InterPro"/>
</dbReference>
<evidence type="ECO:0000256" key="4">
    <source>
        <dbReference type="RuleBase" id="RU003953"/>
    </source>
</evidence>
<dbReference type="InterPro" id="IPR043519">
    <property type="entry name" value="NT_sf"/>
</dbReference>
<organism evidence="7 8">
    <name type="scientific">Dillenia turbinata</name>
    <dbReference type="NCBI Taxonomy" id="194707"/>
    <lineage>
        <taxon>Eukaryota</taxon>
        <taxon>Viridiplantae</taxon>
        <taxon>Streptophyta</taxon>
        <taxon>Embryophyta</taxon>
        <taxon>Tracheophyta</taxon>
        <taxon>Spermatophyta</taxon>
        <taxon>Magnoliopsida</taxon>
        <taxon>eudicotyledons</taxon>
        <taxon>Gunneridae</taxon>
        <taxon>Pentapetalae</taxon>
        <taxon>Dilleniales</taxon>
        <taxon>Dilleniaceae</taxon>
        <taxon>Dillenia</taxon>
    </lineage>
</organism>
<dbReference type="Pfam" id="PF12627">
    <property type="entry name" value="PolyA_pol_RNAbd"/>
    <property type="match status" value="1"/>
</dbReference>
<dbReference type="CDD" id="cd05398">
    <property type="entry name" value="NT_ClassII-CCAase"/>
    <property type="match status" value="1"/>
</dbReference>
<proteinExistence type="inferred from homology"/>
<feature type="domain" description="tRNA nucleotidyltransferase/poly(A) polymerase RNA and SrmB- binding" evidence="6">
    <location>
        <begin position="245"/>
        <end position="306"/>
    </location>
</feature>
<evidence type="ECO:0000256" key="2">
    <source>
        <dbReference type="ARBA" id="ARBA00022679"/>
    </source>
</evidence>
<evidence type="ECO:0000256" key="1">
    <source>
        <dbReference type="ARBA" id="ARBA00007265"/>
    </source>
</evidence>
<dbReference type="GO" id="GO:0003723">
    <property type="term" value="F:RNA binding"/>
    <property type="evidence" value="ECO:0007669"/>
    <property type="project" value="UniProtKB-KW"/>
</dbReference>
<accession>A0AAN8V6S8</accession>
<name>A0AAN8V6S8_9MAGN</name>
<reference evidence="7 8" key="1">
    <citation type="submission" date="2023-12" db="EMBL/GenBank/DDBJ databases">
        <title>A high-quality genome assembly for Dillenia turbinata (Dilleniales).</title>
        <authorList>
            <person name="Chanderbali A."/>
        </authorList>
    </citation>
    <scope>NUCLEOTIDE SEQUENCE [LARGE SCALE GENOMIC DNA]</scope>
    <source>
        <strain evidence="7">LSX21</strain>
        <tissue evidence="7">Leaf</tissue>
    </source>
</reference>
<evidence type="ECO:0000313" key="8">
    <source>
        <dbReference type="Proteomes" id="UP001370490"/>
    </source>
</evidence>
<protein>
    <submittedName>
        <fullName evidence="7">Poly A polymerase, head domain</fullName>
    </submittedName>
</protein>
<evidence type="ECO:0000313" key="7">
    <source>
        <dbReference type="EMBL" id="KAK6924566.1"/>
    </source>
</evidence>
<comment type="similarity">
    <text evidence="1 4">Belongs to the tRNA nucleotidyltransferase/poly(A) polymerase family.</text>
</comment>
<dbReference type="InterPro" id="IPR052191">
    <property type="entry name" value="tRNA_ntf/polyA_polymerase_I"/>
</dbReference>
<dbReference type="PANTHER" id="PTHR43051:SF1">
    <property type="entry name" value="POLYNUCLEOTIDE ADENYLYLTRANSFERASE FAMILY PROTEIN"/>
    <property type="match status" value="1"/>
</dbReference>
<evidence type="ECO:0000259" key="5">
    <source>
        <dbReference type="Pfam" id="PF01743"/>
    </source>
</evidence>
<evidence type="ECO:0000256" key="3">
    <source>
        <dbReference type="ARBA" id="ARBA00022741"/>
    </source>
</evidence>
<dbReference type="SUPFAM" id="SSF81891">
    <property type="entry name" value="Poly A polymerase C-terminal region-like"/>
    <property type="match status" value="1"/>
</dbReference>
<keyword evidence="2 4" id="KW-0808">Transferase</keyword>
<evidence type="ECO:0000259" key="6">
    <source>
        <dbReference type="Pfam" id="PF12627"/>
    </source>
</evidence>
<gene>
    <name evidence="7" type="ORF">RJ641_010766</name>
</gene>
<sequence>MTIFNKTNGFFSRLPSTYMKLQRFERTNKEAMHAHFSSKADPDSLARKLQVDISEWKKVDSREFGISRSMISASAWTVFRVLQSHGHQAYFVGGCVRDLLLKKVPKDFDIITTASLRLVRKVLRNSHIVGRRFPICIATVKGAVVEVSSFKTVPAHAKDKETVLISQMPAGCNKKDFILWSNCLRRDFTVNSLFLDPMANRIYDYANGIRDLSFLKLRTLIPARLSFQEDCARILRGFRIAARLGLSFSKEIEIAICELASSIKSLDKVRIMMELNYMLSYGAAAPSLNLLQTFNLLEMLLPFHASYISHQVNRQLSPHSSMLMKLFINLDKLVSSDQPSDSILWIGLLTFHQALVLNPQHALVVWAFSSVLYHGNWKEGVEFARKHARVQVNFAPEILEAMDVKSDEELAKQVSEFTSMVRDHALKLCGDDPESSCLILKFVPRKVSKNVARIFDVQVKEVESYEKERKSLEIDLLLLGKGDIYETRFALGKIIMDTMYSRFSQEEDKLVKEFSSALSDNEKHQLVCNKNKRQSLSLSGTEIEQHTSKKKLRCNLIEEELTRGRRGNMVEESDVKGISKIRGLFENSRNNEMAKKQQKLSIKGNCLGLQEDASYNQPKMVENSDGSRRDKNTLVKNIGHAQQQGTLQHKHKGCWNLKFPPG</sequence>
<feature type="domain" description="Poly A polymerase head" evidence="5">
    <location>
        <begin position="89"/>
        <end position="213"/>
    </location>
</feature>
<dbReference type="InterPro" id="IPR032828">
    <property type="entry name" value="PolyA_RNA-bd"/>
</dbReference>
<dbReference type="GO" id="GO:0000166">
    <property type="term" value="F:nucleotide binding"/>
    <property type="evidence" value="ECO:0007669"/>
    <property type="project" value="UniProtKB-KW"/>
</dbReference>
<dbReference type="SUPFAM" id="SSF81301">
    <property type="entry name" value="Nucleotidyltransferase"/>
    <property type="match status" value="1"/>
</dbReference>
<dbReference type="Pfam" id="PF01743">
    <property type="entry name" value="PolyA_pol"/>
    <property type="match status" value="1"/>
</dbReference>
<keyword evidence="8" id="KW-1185">Reference proteome</keyword>
<comment type="caution">
    <text evidence="7">The sequence shown here is derived from an EMBL/GenBank/DDBJ whole genome shotgun (WGS) entry which is preliminary data.</text>
</comment>
<dbReference type="AlphaFoldDB" id="A0AAN8V6S8"/>
<keyword evidence="3" id="KW-0547">Nucleotide-binding</keyword>
<dbReference type="Gene3D" id="1.10.3090.10">
    <property type="entry name" value="cca-adding enzyme, domain 2"/>
    <property type="match status" value="1"/>
</dbReference>